<feature type="region of interest" description="Disordered" evidence="1">
    <location>
        <begin position="163"/>
        <end position="183"/>
    </location>
</feature>
<feature type="compositionally biased region" description="Polar residues" evidence="1">
    <location>
        <begin position="391"/>
        <end position="410"/>
    </location>
</feature>
<organism evidence="2 3">
    <name type="scientific">Exophiala mesophila</name>
    <name type="common">Black yeast-like fungus</name>
    <dbReference type="NCBI Taxonomy" id="212818"/>
    <lineage>
        <taxon>Eukaryota</taxon>
        <taxon>Fungi</taxon>
        <taxon>Dikarya</taxon>
        <taxon>Ascomycota</taxon>
        <taxon>Pezizomycotina</taxon>
        <taxon>Eurotiomycetes</taxon>
        <taxon>Chaetothyriomycetidae</taxon>
        <taxon>Chaetothyriales</taxon>
        <taxon>Herpotrichiellaceae</taxon>
        <taxon>Exophiala</taxon>
    </lineage>
</organism>
<evidence type="ECO:0000256" key="1">
    <source>
        <dbReference type="SAM" id="MobiDB-lite"/>
    </source>
</evidence>
<feature type="region of interest" description="Disordered" evidence="1">
    <location>
        <begin position="491"/>
        <end position="524"/>
    </location>
</feature>
<evidence type="ECO:0000313" key="2">
    <source>
        <dbReference type="EMBL" id="RVX75329.1"/>
    </source>
</evidence>
<comment type="caution">
    <text evidence="2">The sequence shown here is derived from an EMBL/GenBank/DDBJ whole genome shotgun (WGS) entry which is preliminary data.</text>
</comment>
<reference evidence="2 3" key="1">
    <citation type="submission" date="2017-03" db="EMBL/GenBank/DDBJ databases">
        <title>Genomes of endolithic fungi from Antarctica.</title>
        <authorList>
            <person name="Coleine C."/>
            <person name="Masonjones S."/>
            <person name="Stajich J.E."/>
        </authorList>
    </citation>
    <scope>NUCLEOTIDE SEQUENCE [LARGE SCALE GENOMIC DNA]</scope>
    <source>
        <strain evidence="2 3">CCFEE 6314</strain>
    </source>
</reference>
<name>A0A438NHX0_EXOME</name>
<dbReference type="EMBL" id="NAJM01000002">
    <property type="protein sequence ID" value="RVX75329.1"/>
    <property type="molecule type" value="Genomic_DNA"/>
</dbReference>
<feature type="region of interest" description="Disordered" evidence="1">
    <location>
        <begin position="43"/>
        <end position="66"/>
    </location>
</feature>
<evidence type="ECO:0000313" key="3">
    <source>
        <dbReference type="Proteomes" id="UP000288859"/>
    </source>
</evidence>
<protein>
    <submittedName>
        <fullName evidence="2">Uncharacterized protein</fullName>
    </submittedName>
</protein>
<accession>A0A438NHX0</accession>
<feature type="region of interest" description="Disordered" evidence="1">
    <location>
        <begin position="391"/>
        <end position="462"/>
    </location>
</feature>
<gene>
    <name evidence="2" type="ORF">B0A52_00682</name>
</gene>
<proteinExistence type="predicted"/>
<dbReference type="AlphaFoldDB" id="A0A438NHX0"/>
<dbReference type="VEuPathDB" id="FungiDB:PV10_00165"/>
<feature type="compositionally biased region" description="Basic and acidic residues" evidence="1">
    <location>
        <begin position="491"/>
        <end position="504"/>
    </location>
</feature>
<dbReference type="OrthoDB" id="3557758at2759"/>
<sequence length="556" mass="60989">MPHNTTISAHSNPDLAEFALTQPPYAVKAGRNLPRSTTMESLLSSTRDTAPRRSLLQPLGPPLPRSQTLGSMSCFNGNIATPSPRAPDPSQLKALRRRTGPETFLDAATGLKKSQMVDKATEEVSQGESAYPALQNTQRIPGGVDESFVTSPCPTMDMTVEGQNVQQQHRRRKPSINHPLSTKPRLEKNFLPFSLLKTNKNIINLPQGSSENVTKAESVPYWAGRFVAICDKLRATECEQNEKRPLVSNNDEDSRLDAQDKTRMCNALNVLRRCCQTSDALRSFEIFELEFRSKMDLGRTWNHATSRVAPERQGDEAFKGGKPNKLRKFRTMLQSPNLISPVSSEVSSLDVSCEEKFYGQGTLAKSKTTGNLASLLPIIHRKAAALTANFAHSEQDAQSNSHKSPASTVGYSPGLNEKASKNRDERLSKPVADDLIHSGTWRDSKCTGSDRSGDVTAASRTRGATIKHRRVSSFILVSTQSLESPNVRIGHERSTAAGSKDEARLSGSEIDTQVPKGPGLGRKSERQFSGEMVKNFFGAGIREMKKMSRRVSGGIT</sequence>
<feature type="compositionally biased region" description="Basic and acidic residues" evidence="1">
    <location>
        <begin position="418"/>
        <end position="445"/>
    </location>
</feature>
<dbReference type="Proteomes" id="UP000288859">
    <property type="component" value="Unassembled WGS sequence"/>
</dbReference>